<evidence type="ECO:0000256" key="5">
    <source>
        <dbReference type="ARBA" id="ARBA00023136"/>
    </source>
</evidence>
<evidence type="ECO:0000256" key="2">
    <source>
        <dbReference type="ARBA" id="ARBA00022475"/>
    </source>
</evidence>
<dbReference type="PANTHER" id="PTHR36506:SF1">
    <property type="entry name" value="PREFLAGELLIN PEPTIDASE"/>
    <property type="match status" value="1"/>
</dbReference>
<dbReference type="Gene3D" id="1.20.120.1220">
    <property type="match status" value="1"/>
</dbReference>
<dbReference type="AlphaFoldDB" id="B8ICW4"/>
<dbReference type="InterPro" id="IPR000045">
    <property type="entry name" value="Prepilin_IV_endopep_pep"/>
</dbReference>
<feature type="transmembrane region" description="Helical" evidence="6">
    <location>
        <begin position="25"/>
        <end position="44"/>
    </location>
</feature>
<dbReference type="HOGENOM" id="CLU_057101_9_0_5"/>
<evidence type="ECO:0000256" key="1">
    <source>
        <dbReference type="ARBA" id="ARBA00004651"/>
    </source>
</evidence>
<organism evidence="8 9">
    <name type="scientific">Methylobacterium nodulans (strain LMG 21967 / CNCM I-2342 / ORS 2060)</name>
    <dbReference type="NCBI Taxonomy" id="460265"/>
    <lineage>
        <taxon>Bacteria</taxon>
        <taxon>Pseudomonadati</taxon>
        <taxon>Pseudomonadota</taxon>
        <taxon>Alphaproteobacteria</taxon>
        <taxon>Hyphomicrobiales</taxon>
        <taxon>Methylobacteriaceae</taxon>
        <taxon>Methylobacterium</taxon>
    </lineage>
</organism>
<keyword evidence="5 6" id="KW-0472">Membrane</keyword>
<dbReference type="EMBL" id="CP001349">
    <property type="protein sequence ID" value="ACL57525.1"/>
    <property type="molecule type" value="Genomic_DNA"/>
</dbReference>
<dbReference type="OrthoDB" id="5329005at2"/>
<dbReference type="PANTHER" id="PTHR36506">
    <property type="entry name" value="PREFLAGELLIN PEPTIDASE"/>
    <property type="match status" value="1"/>
</dbReference>
<dbReference type="Pfam" id="PF01478">
    <property type="entry name" value="Peptidase_A24"/>
    <property type="match status" value="1"/>
</dbReference>
<evidence type="ECO:0000256" key="6">
    <source>
        <dbReference type="SAM" id="Phobius"/>
    </source>
</evidence>
<dbReference type="STRING" id="460265.Mnod_2561"/>
<keyword evidence="3 6" id="KW-0812">Transmembrane</keyword>
<accession>B8ICW4</accession>
<evidence type="ECO:0000256" key="3">
    <source>
        <dbReference type="ARBA" id="ARBA00022692"/>
    </source>
</evidence>
<name>B8ICW4_METNO</name>
<evidence type="ECO:0000259" key="7">
    <source>
        <dbReference type="Pfam" id="PF01478"/>
    </source>
</evidence>
<feature type="transmembrane region" description="Helical" evidence="6">
    <location>
        <begin position="95"/>
        <end position="116"/>
    </location>
</feature>
<dbReference type="GO" id="GO:0004190">
    <property type="term" value="F:aspartic-type endopeptidase activity"/>
    <property type="evidence" value="ECO:0007669"/>
    <property type="project" value="InterPro"/>
</dbReference>
<dbReference type="RefSeq" id="WP_015929204.1">
    <property type="nucleotide sequence ID" value="NC_011894.1"/>
</dbReference>
<keyword evidence="4 6" id="KW-1133">Transmembrane helix</keyword>
<keyword evidence="2" id="KW-1003">Cell membrane</keyword>
<proteinExistence type="predicted"/>
<comment type="subcellular location">
    <subcellularLocation>
        <location evidence="1">Cell membrane</location>
        <topology evidence="1">Multi-pass membrane protein</topology>
    </subcellularLocation>
</comment>
<evidence type="ECO:0000313" key="8">
    <source>
        <dbReference type="EMBL" id="ACL57525.1"/>
    </source>
</evidence>
<dbReference type="Proteomes" id="UP000008207">
    <property type="component" value="Chromosome"/>
</dbReference>
<dbReference type="KEGG" id="mno:Mnod_2561"/>
<dbReference type="GO" id="GO:0005886">
    <property type="term" value="C:plasma membrane"/>
    <property type="evidence" value="ECO:0007669"/>
    <property type="project" value="UniProtKB-SubCell"/>
</dbReference>
<evidence type="ECO:0000256" key="4">
    <source>
        <dbReference type="ARBA" id="ARBA00022989"/>
    </source>
</evidence>
<keyword evidence="9" id="KW-1185">Reference proteome</keyword>
<dbReference type="eggNOG" id="COG4960">
    <property type="taxonomic scope" value="Bacteria"/>
</dbReference>
<dbReference type="InterPro" id="IPR052218">
    <property type="entry name" value="Preflagellin_Peptidase"/>
</dbReference>
<reference evidence="8 9" key="1">
    <citation type="submission" date="2009-01" db="EMBL/GenBank/DDBJ databases">
        <title>Complete sequence of chromosome of Methylobacterium nodulans ORS 2060.</title>
        <authorList>
            <consortium name="US DOE Joint Genome Institute"/>
            <person name="Lucas S."/>
            <person name="Copeland A."/>
            <person name="Lapidus A."/>
            <person name="Glavina del Rio T."/>
            <person name="Dalin E."/>
            <person name="Tice H."/>
            <person name="Bruce D."/>
            <person name="Goodwin L."/>
            <person name="Pitluck S."/>
            <person name="Sims D."/>
            <person name="Brettin T."/>
            <person name="Detter J.C."/>
            <person name="Han C."/>
            <person name="Larimer F."/>
            <person name="Land M."/>
            <person name="Hauser L."/>
            <person name="Kyrpides N."/>
            <person name="Ivanova N."/>
            <person name="Marx C.J."/>
            <person name="Richardson P."/>
        </authorList>
    </citation>
    <scope>NUCLEOTIDE SEQUENCE [LARGE SCALE GENOMIC DNA]</scope>
    <source>
        <strain evidence="9">LMG 21967 / CNCM I-2342 / ORS 2060</strain>
    </source>
</reference>
<protein>
    <submittedName>
        <fullName evidence="8">Peptidase A24A prepilin type IV</fullName>
    </submittedName>
</protein>
<sequence>MQLLSLVFPAIMAYAAASDLLTMRIPNFISVALIVIFFGLAILVGVDWSTVAWHAAAGATMLVVCFLMYALGWIGGGDAKLAAATVLWLGFTPVLLDYLLIVGLVGGMMGVLFLSIRRFPLPAFALTWEWLVRLHDKKAGVPYGIALAAAGLAVYPDSLLSLKLLGTV</sequence>
<feature type="domain" description="Prepilin type IV endopeptidase peptidase" evidence="7">
    <location>
        <begin position="6"/>
        <end position="110"/>
    </location>
</feature>
<feature type="transmembrane region" description="Helical" evidence="6">
    <location>
        <begin position="51"/>
        <end position="75"/>
    </location>
</feature>
<evidence type="ECO:0000313" key="9">
    <source>
        <dbReference type="Proteomes" id="UP000008207"/>
    </source>
</evidence>
<gene>
    <name evidence="8" type="ordered locus">Mnod_2561</name>
</gene>